<dbReference type="Proteomes" id="UP001289374">
    <property type="component" value="Unassembled WGS sequence"/>
</dbReference>
<name>A0AAE1X9B3_9LAMI</name>
<keyword evidence="2" id="KW-1185">Reference proteome</keyword>
<dbReference type="PANTHER" id="PTHR34222">
    <property type="entry name" value="GAG_PRE-INTEGRS DOMAIN-CONTAINING PROTEIN"/>
    <property type="match status" value="1"/>
</dbReference>
<sequence length="291" mass="32206">MTQGNLSVTAYYTNMKQLWNELVCLMLSIMCTCGKCTCGSNKAKVEQIEAIQLIQFLTDLNESYDNIPSLRRGFDYRGGSGPKNNMRKTGQVDKRNMICESCNKSGYRKDTCFKLYGVPDWYKDLTDQKRKTGNGKLAYAVTEGISGNPVDVSTVGGNLVADLMKALKLIQAKLPQDPVHVHFAQGDEMTDIIRDVGFSSCKPTSIPLPLGVKLTSHITSLNDPAPYRRLAGCVDSRRTLTGYCVFLADALISWKSKKQATMARSIGEVEYHNLGFERGMLKIQSPSSSSQ</sequence>
<reference evidence="1" key="2">
    <citation type="journal article" date="2024" name="Plant">
        <title>Genomic evolution and insights into agronomic trait innovations of Sesamum species.</title>
        <authorList>
            <person name="Miao H."/>
            <person name="Wang L."/>
            <person name="Qu L."/>
            <person name="Liu H."/>
            <person name="Sun Y."/>
            <person name="Le M."/>
            <person name="Wang Q."/>
            <person name="Wei S."/>
            <person name="Zheng Y."/>
            <person name="Lin W."/>
            <person name="Duan Y."/>
            <person name="Cao H."/>
            <person name="Xiong S."/>
            <person name="Wang X."/>
            <person name="Wei L."/>
            <person name="Li C."/>
            <person name="Ma Q."/>
            <person name="Ju M."/>
            <person name="Zhao R."/>
            <person name="Li G."/>
            <person name="Mu C."/>
            <person name="Tian Q."/>
            <person name="Mei H."/>
            <person name="Zhang T."/>
            <person name="Gao T."/>
            <person name="Zhang H."/>
        </authorList>
    </citation>
    <scope>NUCLEOTIDE SEQUENCE</scope>
    <source>
        <strain evidence="1">K16</strain>
    </source>
</reference>
<protein>
    <submittedName>
        <fullName evidence="1">Uncharacterized protein</fullName>
    </submittedName>
</protein>
<dbReference type="AlphaFoldDB" id="A0AAE1X9B3"/>
<evidence type="ECO:0000313" key="1">
    <source>
        <dbReference type="EMBL" id="KAK4407635.1"/>
    </source>
</evidence>
<evidence type="ECO:0000313" key="2">
    <source>
        <dbReference type="Proteomes" id="UP001289374"/>
    </source>
</evidence>
<proteinExistence type="predicted"/>
<gene>
    <name evidence="1" type="ORF">Sango_0344500</name>
</gene>
<dbReference type="EMBL" id="JACGWL010000002">
    <property type="protein sequence ID" value="KAK4407635.1"/>
    <property type="molecule type" value="Genomic_DNA"/>
</dbReference>
<comment type="caution">
    <text evidence="1">The sequence shown here is derived from an EMBL/GenBank/DDBJ whole genome shotgun (WGS) entry which is preliminary data.</text>
</comment>
<accession>A0AAE1X9B3</accession>
<reference evidence="1" key="1">
    <citation type="submission" date="2020-06" db="EMBL/GenBank/DDBJ databases">
        <authorList>
            <person name="Li T."/>
            <person name="Hu X."/>
            <person name="Zhang T."/>
            <person name="Song X."/>
            <person name="Zhang H."/>
            <person name="Dai N."/>
            <person name="Sheng W."/>
            <person name="Hou X."/>
            <person name="Wei L."/>
        </authorList>
    </citation>
    <scope>NUCLEOTIDE SEQUENCE</scope>
    <source>
        <strain evidence="1">K16</strain>
        <tissue evidence="1">Leaf</tissue>
    </source>
</reference>
<organism evidence="1 2">
    <name type="scientific">Sesamum angolense</name>
    <dbReference type="NCBI Taxonomy" id="2727404"/>
    <lineage>
        <taxon>Eukaryota</taxon>
        <taxon>Viridiplantae</taxon>
        <taxon>Streptophyta</taxon>
        <taxon>Embryophyta</taxon>
        <taxon>Tracheophyta</taxon>
        <taxon>Spermatophyta</taxon>
        <taxon>Magnoliopsida</taxon>
        <taxon>eudicotyledons</taxon>
        <taxon>Gunneridae</taxon>
        <taxon>Pentapetalae</taxon>
        <taxon>asterids</taxon>
        <taxon>lamiids</taxon>
        <taxon>Lamiales</taxon>
        <taxon>Pedaliaceae</taxon>
        <taxon>Sesamum</taxon>
    </lineage>
</organism>
<dbReference type="PANTHER" id="PTHR34222:SF99">
    <property type="entry name" value="PROTEIN, PUTATIVE-RELATED"/>
    <property type="match status" value="1"/>
</dbReference>